<dbReference type="PANTHER" id="PTHR43391">
    <property type="entry name" value="RETINOL DEHYDROGENASE-RELATED"/>
    <property type="match status" value="1"/>
</dbReference>
<accession>A0A1X9LYL7</accession>
<dbReference type="InterPro" id="IPR036291">
    <property type="entry name" value="NAD(P)-bd_dom_sf"/>
</dbReference>
<feature type="region of interest" description="Disordered" evidence="5">
    <location>
        <begin position="1"/>
        <end position="22"/>
    </location>
</feature>
<evidence type="ECO:0008006" key="8">
    <source>
        <dbReference type="Google" id="ProtNLM"/>
    </source>
</evidence>
<sequence length="289" mass="29743">MPRASGSDPASQPSPALSPGRTAIVTGGASGIGLGIVTAMLERGMNVAIADVREDHIAEALTRLAQHDARVMAVRLDVTDRAAWDEATSSILDRFGGIDVLCLNAGIGILGTMLQSTPADWSWLMSVNLGGVTNGIEAVLPILRAQERGGCILATSSAGGLMVADDGAIYSSAKYGVVAVMDCLRAELAAEGIGATTLCPAGVNTNIHDHETMRPVEFGDSGVRGSDAELAERQTHARAMLSQGADPALVGLRVLAALDVNAPVVFTDGGIAPIIRLRRDAIKTGIALS</sequence>
<evidence type="ECO:0000256" key="5">
    <source>
        <dbReference type="SAM" id="MobiDB-lite"/>
    </source>
</evidence>
<evidence type="ECO:0000313" key="7">
    <source>
        <dbReference type="Proteomes" id="UP000192775"/>
    </source>
</evidence>
<dbReference type="EMBL" id="CP020715">
    <property type="protein sequence ID" value="ARJ07150.1"/>
    <property type="molecule type" value="Genomic_DNA"/>
</dbReference>
<dbReference type="Pfam" id="PF00106">
    <property type="entry name" value="adh_short"/>
    <property type="match status" value="1"/>
</dbReference>
<dbReference type="Gene3D" id="3.40.50.720">
    <property type="entry name" value="NAD(P)-binding Rossmann-like Domain"/>
    <property type="match status" value="1"/>
</dbReference>
<evidence type="ECO:0000256" key="2">
    <source>
        <dbReference type="ARBA" id="ARBA00022857"/>
    </source>
</evidence>
<dbReference type="PRINTS" id="PR00080">
    <property type="entry name" value="SDRFAMILY"/>
</dbReference>
<gene>
    <name evidence="6" type="ORF">B5808_02300</name>
</gene>
<evidence type="ECO:0000256" key="3">
    <source>
        <dbReference type="ARBA" id="ARBA00023002"/>
    </source>
</evidence>
<dbReference type="InterPro" id="IPR020904">
    <property type="entry name" value="Sc_DH/Rdtase_CS"/>
</dbReference>
<dbReference type="PRINTS" id="PR00081">
    <property type="entry name" value="GDHRDH"/>
</dbReference>
<dbReference type="InterPro" id="IPR002347">
    <property type="entry name" value="SDR_fam"/>
</dbReference>
<evidence type="ECO:0000313" key="6">
    <source>
        <dbReference type="EMBL" id="ARJ07150.1"/>
    </source>
</evidence>
<name>A0A1X9LYL7_9MICO</name>
<evidence type="ECO:0000256" key="4">
    <source>
        <dbReference type="RuleBase" id="RU000363"/>
    </source>
</evidence>
<protein>
    <recommendedName>
        <fullName evidence="8">Oxidoreductase</fullName>
    </recommendedName>
</protein>
<keyword evidence="7" id="KW-1185">Reference proteome</keyword>
<keyword evidence="3" id="KW-0560">Oxidoreductase</keyword>
<dbReference type="GO" id="GO:0016491">
    <property type="term" value="F:oxidoreductase activity"/>
    <property type="evidence" value="ECO:0007669"/>
    <property type="project" value="UniProtKB-KW"/>
</dbReference>
<dbReference type="STRING" id="1619308.B5808_02300"/>
<dbReference type="CDD" id="cd05233">
    <property type="entry name" value="SDR_c"/>
    <property type="match status" value="1"/>
</dbReference>
<dbReference type="SUPFAM" id="SSF51735">
    <property type="entry name" value="NAD(P)-binding Rossmann-fold domains"/>
    <property type="match status" value="1"/>
</dbReference>
<keyword evidence="2" id="KW-0521">NADP</keyword>
<reference evidence="6 7" key="1">
    <citation type="submission" date="2017-04" db="EMBL/GenBank/DDBJ databases">
        <authorList>
            <person name="Afonso C.L."/>
            <person name="Miller P.J."/>
            <person name="Scott M.A."/>
            <person name="Spackman E."/>
            <person name="Goraichik I."/>
            <person name="Dimitrov K.M."/>
            <person name="Suarez D.L."/>
            <person name="Swayne D.E."/>
        </authorList>
    </citation>
    <scope>NUCLEOTIDE SEQUENCE [LARGE SCALE GENOMIC DNA]</scope>
    <source>
        <strain evidence="7">XA(T)</strain>
    </source>
</reference>
<dbReference type="KEGG" id="cphy:B5808_02300"/>
<organism evidence="6 7">
    <name type="scientific">Cnuibacter physcomitrellae</name>
    <dbReference type="NCBI Taxonomy" id="1619308"/>
    <lineage>
        <taxon>Bacteria</taxon>
        <taxon>Bacillati</taxon>
        <taxon>Actinomycetota</taxon>
        <taxon>Actinomycetes</taxon>
        <taxon>Micrococcales</taxon>
        <taxon>Microbacteriaceae</taxon>
        <taxon>Cnuibacter</taxon>
    </lineage>
</organism>
<dbReference type="PROSITE" id="PS00061">
    <property type="entry name" value="ADH_SHORT"/>
    <property type="match status" value="1"/>
</dbReference>
<evidence type="ECO:0000256" key="1">
    <source>
        <dbReference type="ARBA" id="ARBA00006484"/>
    </source>
</evidence>
<dbReference type="AlphaFoldDB" id="A0A1X9LYL7"/>
<dbReference type="PANTHER" id="PTHR43391:SF14">
    <property type="entry name" value="DEHYDROGENASE_REDUCTASE SDR FAMILY PROTEIN 7-LIKE"/>
    <property type="match status" value="1"/>
</dbReference>
<comment type="similarity">
    <text evidence="1 4">Belongs to the short-chain dehydrogenases/reductases (SDR) family.</text>
</comment>
<dbReference type="Proteomes" id="UP000192775">
    <property type="component" value="Chromosome"/>
</dbReference>
<proteinExistence type="inferred from homology"/>